<dbReference type="PANTHER" id="PTHR43877:SF2">
    <property type="entry name" value="AMINOALKYLPHOSPHONATE N-ACETYLTRANSFERASE-RELATED"/>
    <property type="match status" value="1"/>
</dbReference>
<dbReference type="Gene3D" id="3.40.630.30">
    <property type="match status" value="1"/>
</dbReference>
<dbReference type="PANTHER" id="PTHR43877">
    <property type="entry name" value="AMINOALKYLPHOSPHONATE N-ACETYLTRANSFERASE-RELATED-RELATED"/>
    <property type="match status" value="1"/>
</dbReference>
<dbReference type="PROSITE" id="PS51186">
    <property type="entry name" value="GNAT"/>
    <property type="match status" value="1"/>
</dbReference>
<comment type="caution">
    <text evidence="4">The sequence shown here is derived from an EMBL/GenBank/DDBJ whole genome shotgun (WGS) entry which is preliminary data.</text>
</comment>
<evidence type="ECO:0000259" key="3">
    <source>
        <dbReference type="PROSITE" id="PS51186"/>
    </source>
</evidence>
<dbReference type="InterPro" id="IPR050832">
    <property type="entry name" value="Bact_Acetyltransf"/>
</dbReference>
<reference evidence="4 5" key="1">
    <citation type="submission" date="2023-04" db="EMBL/GenBank/DDBJ databases">
        <title>Luteimonas sp. M1R5S59.</title>
        <authorList>
            <person name="Sun J.-Q."/>
        </authorList>
    </citation>
    <scope>NUCLEOTIDE SEQUENCE [LARGE SCALE GENOMIC DNA]</scope>
    <source>
        <strain evidence="4 5">M1R5S59</strain>
    </source>
</reference>
<evidence type="ECO:0000256" key="1">
    <source>
        <dbReference type="ARBA" id="ARBA00022679"/>
    </source>
</evidence>
<dbReference type="GO" id="GO:0016746">
    <property type="term" value="F:acyltransferase activity"/>
    <property type="evidence" value="ECO:0007669"/>
    <property type="project" value="UniProtKB-KW"/>
</dbReference>
<dbReference type="EC" id="2.3.1.-" evidence="4"/>
<sequence length="148" mass="16031">MSATITAAQPADLDALAALFDAYRQFYGQASDVPAAREWLRSRLRFGESKVLVARQGAAAVGFAQLYPMFSSVRMARTWILNDLFVLPATRRQGVARALLDAAAAFARADGAAGIQLETGRDNAAARATYRAAGWREDATQWYSLSLA</sequence>
<keyword evidence="5" id="KW-1185">Reference proteome</keyword>
<dbReference type="InterPro" id="IPR000182">
    <property type="entry name" value="GNAT_dom"/>
</dbReference>
<evidence type="ECO:0000313" key="5">
    <source>
        <dbReference type="Proteomes" id="UP001156873"/>
    </source>
</evidence>
<organism evidence="4 5">
    <name type="scientific">Luteimonas kalidii</name>
    <dbReference type="NCBI Taxonomy" id="3042025"/>
    <lineage>
        <taxon>Bacteria</taxon>
        <taxon>Pseudomonadati</taxon>
        <taxon>Pseudomonadota</taxon>
        <taxon>Gammaproteobacteria</taxon>
        <taxon>Lysobacterales</taxon>
        <taxon>Lysobacteraceae</taxon>
        <taxon>Luteimonas</taxon>
    </lineage>
</organism>
<protein>
    <submittedName>
        <fullName evidence="4">GNAT family N-acetyltransferase</fullName>
        <ecNumber evidence="4">2.3.1.-</ecNumber>
    </submittedName>
</protein>
<accession>A0ABT6JTA2</accession>
<evidence type="ECO:0000313" key="4">
    <source>
        <dbReference type="EMBL" id="MDH5833181.1"/>
    </source>
</evidence>
<keyword evidence="2 4" id="KW-0012">Acyltransferase</keyword>
<name>A0ABT6JTA2_9GAMM</name>
<keyword evidence="1 4" id="KW-0808">Transferase</keyword>
<dbReference type="RefSeq" id="WP_280577374.1">
    <property type="nucleotide sequence ID" value="NZ_JARXRO010000011.1"/>
</dbReference>
<feature type="domain" description="N-acetyltransferase" evidence="3">
    <location>
        <begin position="3"/>
        <end position="148"/>
    </location>
</feature>
<proteinExistence type="predicted"/>
<dbReference type="Pfam" id="PF00583">
    <property type="entry name" value="Acetyltransf_1"/>
    <property type="match status" value="1"/>
</dbReference>
<dbReference type="SUPFAM" id="SSF55729">
    <property type="entry name" value="Acyl-CoA N-acyltransferases (Nat)"/>
    <property type="match status" value="1"/>
</dbReference>
<dbReference type="InterPro" id="IPR016181">
    <property type="entry name" value="Acyl_CoA_acyltransferase"/>
</dbReference>
<gene>
    <name evidence="4" type="ORF">QFW81_04455</name>
</gene>
<dbReference type="Proteomes" id="UP001156873">
    <property type="component" value="Unassembled WGS sequence"/>
</dbReference>
<evidence type="ECO:0000256" key="2">
    <source>
        <dbReference type="ARBA" id="ARBA00023315"/>
    </source>
</evidence>
<dbReference type="EMBL" id="JARXRO010000011">
    <property type="protein sequence ID" value="MDH5833181.1"/>
    <property type="molecule type" value="Genomic_DNA"/>
</dbReference>